<dbReference type="PANTHER" id="PTHR46977">
    <property type="entry name" value="PROTEIN FREE1"/>
    <property type="match status" value="1"/>
</dbReference>
<feature type="region of interest" description="Disordered" evidence="1">
    <location>
        <begin position="353"/>
        <end position="387"/>
    </location>
</feature>
<evidence type="ECO:0000313" key="4">
    <source>
        <dbReference type="EMBL" id="KAK9997223.1"/>
    </source>
</evidence>
<dbReference type="GO" id="GO:0043130">
    <property type="term" value="F:ubiquitin binding"/>
    <property type="evidence" value="ECO:0007669"/>
    <property type="project" value="InterPro"/>
</dbReference>
<gene>
    <name evidence="4" type="ORF">SO802_021909</name>
</gene>
<reference evidence="4 5" key="1">
    <citation type="submission" date="2024-01" db="EMBL/GenBank/DDBJ databases">
        <title>A telomere-to-telomere, gap-free genome of sweet tea (Lithocarpus litseifolius).</title>
        <authorList>
            <person name="Zhou J."/>
        </authorList>
    </citation>
    <scope>NUCLEOTIDE SEQUENCE [LARGE SCALE GENOMIC DNA]</scope>
    <source>
        <strain evidence="4">Zhou-2022a</strain>
        <tissue evidence="4">Leaf</tissue>
    </source>
</reference>
<feature type="domain" description="Transposase-associated" evidence="3">
    <location>
        <begin position="121"/>
        <end position="194"/>
    </location>
</feature>
<evidence type="ECO:0000259" key="3">
    <source>
        <dbReference type="Pfam" id="PF13963"/>
    </source>
</evidence>
<dbReference type="Proteomes" id="UP001459277">
    <property type="component" value="Unassembled WGS sequence"/>
</dbReference>
<evidence type="ECO:0000313" key="5">
    <source>
        <dbReference type="Proteomes" id="UP001459277"/>
    </source>
</evidence>
<dbReference type="GO" id="GO:0036258">
    <property type="term" value="P:multivesicular body assembly"/>
    <property type="evidence" value="ECO:0007669"/>
    <property type="project" value="InterPro"/>
</dbReference>
<feature type="compositionally biased region" description="Acidic residues" evidence="1">
    <location>
        <begin position="357"/>
        <end position="369"/>
    </location>
</feature>
<keyword evidence="2" id="KW-0812">Transmembrane</keyword>
<dbReference type="GO" id="GO:0031902">
    <property type="term" value="C:late endosome membrane"/>
    <property type="evidence" value="ECO:0007669"/>
    <property type="project" value="TreeGrafter"/>
</dbReference>
<keyword evidence="5" id="KW-1185">Reference proteome</keyword>
<proteinExistence type="predicted"/>
<name>A0AAW2CGI7_9ROSI</name>
<dbReference type="InterPro" id="IPR029480">
    <property type="entry name" value="Transpos_assoc"/>
</dbReference>
<dbReference type="GO" id="GO:0070676">
    <property type="term" value="P:intralumenal vesicle formation"/>
    <property type="evidence" value="ECO:0007669"/>
    <property type="project" value="TreeGrafter"/>
</dbReference>
<evidence type="ECO:0000256" key="2">
    <source>
        <dbReference type="SAM" id="Phobius"/>
    </source>
</evidence>
<keyword evidence="2" id="KW-1133">Transmembrane helix</keyword>
<organism evidence="4 5">
    <name type="scientific">Lithocarpus litseifolius</name>
    <dbReference type="NCBI Taxonomy" id="425828"/>
    <lineage>
        <taxon>Eukaryota</taxon>
        <taxon>Viridiplantae</taxon>
        <taxon>Streptophyta</taxon>
        <taxon>Embryophyta</taxon>
        <taxon>Tracheophyta</taxon>
        <taxon>Spermatophyta</taxon>
        <taxon>Magnoliopsida</taxon>
        <taxon>eudicotyledons</taxon>
        <taxon>Gunneridae</taxon>
        <taxon>Pentapetalae</taxon>
        <taxon>rosids</taxon>
        <taxon>fabids</taxon>
        <taxon>Fagales</taxon>
        <taxon>Fagaceae</taxon>
        <taxon>Lithocarpus</taxon>
    </lineage>
</organism>
<dbReference type="AlphaFoldDB" id="A0AAW2CGI7"/>
<dbReference type="InterPro" id="IPR045893">
    <property type="entry name" value="FREE1"/>
</dbReference>
<feature type="transmembrane region" description="Helical" evidence="2">
    <location>
        <begin position="40"/>
        <end position="59"/>
    </location>
</feature>
<comment type="caution">
    <text evidence="4">The sequence shown here is derived from an EMBL/GenBank/DDBJ whole genome shotgun (WGS) entry which is preliminary data.</text>
</comment>
<keyword evidence="2" id="KW-0472">Membrane</keyword>
<evidence type="ECO:0000256" key="1">
    <source>
        <dbReference type="SAM" id="MobiDB-lite"/>
    </source>
</evidence>
<dbReference type="EMBL" id="JAZDWU010000007">
    <property type="protein sequence ID" value="KAK9997223.1"/>
    <property type="molecule type" value="Genomic_DNA"/>
</dbReference>
<sequence>MRARGRDKCSDWFRDIGSDWSGAGAGAGAGNKNLNPFSSINYFVVICEIVSLYLYDWWLQRKIPDIFFIRLGKQVSDSSTLAIWSKSSVDIEPRRIRLQSNSYTTNTLLDTVTAATVQMERNWVKLRNRALPEYRQGIKDFLDFAFEHTTMGDKIYCPCKKCNNYFAKTRDDVEADLLTIGILPSYTHWFRHGEERHFQTCDSLDSDDESDGDGLSEMVEDYCAAFNAASCVAGDSSGDGTPEEPNDDAANFFQKLGDNEQKLFQDCKEHKYLIQQASVKNVENRHKKQFREWFESHITQLYDERKVSKQLLDLARGPLEEAVCYNGYIVNGFRFRKNEVDCNRRTQSCGVLVKGDEENDDEEEDDDQEPYQQNDSHGHQMGFTSIDDQDDAIISLDRVDIPSRLVDMDDVDMN</sequence>
<accession>A0AAW2CGI7</accession>
<dbReference type="PANTHER" id="PTHR46977:SF1">
    <property type="entry name" value="PROTEIN FREE1"/>
    <property type="match status" value="1"/>
</dbReference>
<dbReference type="GO" id="GO:0000813">
    <property type="term" value="C:ESCRT I complex"/>
    <property type="evidence" value="ECO:0007669"/>
    <property type="project" value="TreeGrafter"/>
</dbReference>
<protein>
    <recommendedName>
        <fullName evidence="3">Transposase-associated domain-containing protein</fullName>
    </recommendedName>
</protein>
<dbReference type="Pfam" id="PF13963">
    <property type="entry name" value="Transpos_assoc"/>
    <property type="match status" value="1"/>
</dbReference>